<evidence type="ECO:0000256" key="3">
    <source>
        <dbReference type="ARBA" id="ARBA00022729"/>
    </source>
</evidence>
<keyword evidence="6" id="KW-1185">Reference proteome</keyword>
<dbReference type="Proteomes" id="UP001205311">
    <property type="component" value="Unassembled WGS sequence"/>
</dbReference>
<evidence type="ECO:0000256" key="4">
    <source>
        <dbReference type="SAM" id="SignalP"/>
    </source>
</evidence>
<dbReference type="Gene3D" id="3.40.190.10">
    <property type="entry name" value="Periplasmic binding protein-like II"/>
    <property type="match status" value="2"/>
</dbReference>
<dbReference type="InterPro" id="IPR006059">
    <property type="entry name" value="SBP"/>
</dbReference>
<keyword evidence="3 4" id="KW-0732">Signal</keyword>
<reference evidence="5 6" key="1">
    <citation type="submission" date="2022-06" db="EMBL/GenBank/DDBJ databases">
        <title>Genomic Encyclopedia of Archaeal and Bacterial Type Strains, Phase II (KMG-II): from individual species to whole genera.</title>
        <authorList>
            <person name="Goeker M."/>
        </authorList>
    </citation>
    <scope>NUCLEOTIDE SEQUENCE [LARGE SCALE GENOMIC DNA]</scope>
    <source>
        <strain evidence="5 6">DSM 40477</strain>
    </source>
</reference>
<proteinExistence type="inferred from homology"/>
<feature type="signal peptide" evidence="4">
    <location>
        <begin position="1"/>
        <end position="26"/>
    </location>
</feature>
<evidence type="ECO:0000313" key="5">
    <source>
        <dbReference type="EMBL" id="MCP2259574.1"/>
    </source>
</evidence>
<evidence type="ECO:0000313" key="6">
    <source>
        <dbReference type="Proteomes" id="UP001205311"/>
    </source>
</evidence>
<name>A0ABT1HVM7_STRSD</name>
<feature type="chain" id="PRO_5046824350" evidence="4">
    <location>
        <begin position="27"/>
        <end position="422"/>
    </location>
</feature>
<dbReference type="CDD" id="cd14750">
    <property type="entry name" value="PBP2_TMBP"/>
    <property type="match status" value="1"/>
</dbReference>
<dbReference type="RefSeq" id="WP_253670462.1">
    <property type="nucleotide sequence ID" value="NZ_JAMTCP010000018.1"/>
</dbReference>
<dbReference type="EMBL" id="JAMTCP010000018">
    <property type="protein sequence ID" value="MCP2259574.1"/>
    <property type="molecule type" value="Genomic_DNA"/>
</dbReference>
<dbReference type="PANTHER" id="PTHR30061:SF50">
    <property type="entry name" value="MALTOSE_MALTODEXTRIN-BINDING PERIPLASMIC PROTEIN"/>
    <property type="match status" value="1"/>
</dbReference>
<comment type="caution">
    <text evidence="5">The sequence shown here is derived from an EMBL/GenBank/DDBJ whole genome shotgun (WGS) entry which is preliminary data.</text>
</comment>
<evidence type="ECO:0000256" key="2">
    <source>
        <dbReference type="ARBA" id="ARBA00022448"/>
    </source>
</evidence>
<accession>A0ABT1HVM7</accession>
<protein>
    <submittedName>
        <fullName evidence="5">Carbohydrate ABC transporter substrate-binding protein, CUT1 family (TC 3.A.1.1.-)</fullName>
    </submittedName>
</protein>
<dbReference type="PROSITE" id="PS51257">
    <property type="entry name" value="PROKAR_LIPOPROTEIN"/>
    <property type="match status" value="1"/>
</dbReference>
<dbReference type="SUPFAM" id="SSF53850">
    <property type="entry name" value="Periplasmic binding protein-like II"/>
    <property type="match status" value="1"/>
</dbReference>
<dbReference type="Pfam" id="PF01547">
    <property type="entry name" value="SBP_bac_1"/>
    <property type="match status" value="1"/>
</dbReference>
<sequence length="422" mass="45866">MGGPTRGGRRAAAMLGVAALVAPALAACGAATDDGIVINLYNAPEQNLGKVVETCNQRAAGRYRIVLNTLPRGADGQREQLVRRLAAHDSDMDVLGLDITWTPEFAEAGWIREWTGRHKEEAERDVLPGPLASTRWKGRSYAAAKNSNVQLLWYRSDLVDQPPATWQDMISTAQRLQQQGKPGTVLLTGAQYEGLFVNYNNIVGALDGHILSEDGSRAVMDDATVKALEVLRDFARSGVTSPSLTNQREDDVRLAFQSGNAAFQINWPFVHPATKAGNPQVFQNMKWAPLPGVEPGKPGRATIGGANYGVSAYSRHPEEAFDAVLCLRDAENQKFQAVKDGLPPTLASVYDEPEMAEAYPMRDVIREQLRDPALRPMTPAYQNVSTVMSTVLSPPSAIDPKATADRLREELQAAIESKGVLP</sequence>
<keyword evidence="2" id="KW-0813">Transport</keyword>
<gene>
    <name evidence="5" type="ORF">LX15_003279</name>
</gene>
<dbReference type="PANTHER" id="PTHR30061">
    <property type="entry name" value="MALTOSE-BINDING PERIPLASMIC PROTEIN"/>
    <property type="match status" value="1"/>
</dbReference>
<comment type="similarity">
    <text evidence="1">Belongs to the bacterial solute-binding protein 1 family.</text>
</comment>
<organism evidence="5 6">
    <name type="scientific">Streptoalloteichus tenebrarius (strain ATCC 17920 / DSM 40477 / JCM 4838 / CBS 697.72 / NBRC 16177 / NCIMB 11028 / NRRL B-12390 / A12253. 1 / ISP 5477)</name>
    <name type="common">Streptomyces tenebrarius</name>
    <dbReference type="NCBI Taxonomy" id="1933"/>
    <lineage>
        <taxon>Bacteria</taxon>
        <taxon>Bacillati</taxon>
        <taxon>Actinomycetota</taxon>
        <taxon>Actinomycetes</taxon>
        <taxon>Pseudonocardiales</taxon>
        <taxon>Pseudonocardiaceae</taxon>
        <taxon>Streptoalloteichus</taxon>
    </lineage>
</organism>
<evidence type="ECO:0000256" key="1">
    <source>
        <dbReference type="ARBA" id="ARBA00008520"/>
    </source>
</evidence>